<evidence type="ECO:0000313" key="2">
    <source>
        <dbReference type="EMBL" id="KAK0131483.1"/>
    </source>
</evidence>
<sequence length="208" mass="23228">MSNQIRLLVQDLIVENKIDILGLRETWLKPDVDLPLNEATPPNYFIAHLAHNHFSWMSSLISQLILLHILTKFCLLGILTFIYVCFSNSLFSSLPTMTPGVDISDLVVSAYTSALSDHFLLTFQVLVFCPRNDCQATYSCHRITPATTAAMADKLPLSLAPLSLMTSTLPYLQRSTQLLLLFLKSKLQKDQHHGSIQTLAPSNEAAEN</sequence>
<keyword evidence="1" id="KW-0472">Membrane</keyword>
<feature type="transmembrane region" description="Helical" evidence="1">
    <location>
        <begin position="64"/>
        <end position="84"/>
    </location>
</feature>
<accession>A0AA47M0R1</accession>
<gene>
    <name evidence="2" type="ORF">N1851_033806</name>
</gene>
<organism evidence="2 3">
    <name type="scientific">Merluccius polli</name>
    <name type="common">Benguela hake</name>
    <name type="synonym">Merluccius cadenati</name>
    <dbReference type="NCBI Taxonomy" id="89951"/>
    <lineage>
        <taxon>Eukaryota</taxon>
        <taxon>Metazoa</taxon>
        <taxon>Chordata</taxon>
        <taxon>Craniata</taxon>
        <taxon>Vertebrata</taxon>
        <taxon>Euteleostomi</taxon>
        <taxon>Actinopterygii</taxon>
        <taxon>Neopterygii</taxon>
        <taxon>Teleostei</taxon>
        <taxon>Neoteleostei</taxon>
        <taxon>Acanthomorphata</taxon>
        <taxon>Zeiogadaria</taxon>
        <taxon>Gadariae</taxon>
        <taxon>Gadiformes</taxon>
        <taxon>Gadoidei</taxon>
        <taxon>Merlucciidae</taxon>
        <taxon>Merluccius</taxon>
    </lineage>
</organism>
<dbReference type="AlphaFoldDB" id="A0AA47M0R1"/>
<keyword evidence="1" id="KW-0812">Transmembrane</keyword>
<evidence type="ECO:0000313" key="3">
    <source>
        <dbReference type="Proteomes" id="UP001174136"/>
    </source>
</evidence>
<reference evidence="2" key="1">
    <citation type="journal article" date="2023" name="Front. Mar. Sci.">
        <title>A new Merluccius polli reference genome to investigate the effects of global change in West African waters.</title>
        <authorList>
            <person name="Mateo J.L."/>
            <person name="Blanco-Fernandez C."/>
            <person name="Garcia-Vazquez E."/>
            <person name="Machado-Schiaffino G."/>
        </authorList>
    </citation>
    <scope>NUCLEOTIDE SEQUENCE</scope>
    <source>
        <strain evidence="2">C29</strain>
        <tissue evidence="2">Fin</tissue>
    </source>
</reference>
<dbReference type="Proteomes" id="UP001174136">
    <property type="component" value="Unassembled WGS sequence"/>
</dbReference>
<keyword evidence="1" id="KW-1133">Transmembrane helix</keyword>
<keyword evidence="3" id="KW-1185">Reference proteome</keyword>
<name>A0AA47M0R1_MERPO</name>
<dbReference type="EMBL" id="JAOPHQ010006542">
    <property type="protein sequence ID" value="KAK0131483.1"/>
    <property type="molecule type" value="Genomic_DNA"/>
</dbReference>
<protein>
    <submittedName>
        <fullName evidence="2">Uncharacterized protein</fullName>
    </submittedName>
</protein>
<comment type="caution">
    <text evidence="2">The sequence shown here is derived from an EMBL/GenBank/DDBJ whole genome shotgun (WGS) entry which is preliminary data.</text>
</comment>
<proteinExistence type="predicted"/>
<evidence type="ECO:0000256" key="1">
    <source>
        <dbReference type="SAM" id="Phobius"/>
    </source>
</evidence>